<evidence type="ECO:0000259" key="3">
    <source>
        <dbReference type="PROSITE" id="PS51201"/>
    </source>
</evidence>
<dbReference type="InterPro" id="IPR036291">
    <property type="entry name" value="NAD(P)-bd_dom_sf"/>
</dbReference>
<evidence type="ECO:0000256" key="2">
    <source>
        <dbReference type="SAM" id="Phobius"/>
    </source>
</evidence>
<keyword evidence="5" id="KW-0406">Ion transport</keyword>
<dbReference type="InterPro" id="IPR036721">
    <property type="entry name" value="RCK_C_sf"/>
</dbReference>
<dbReference type="OrthoDB" id="9781411at2"/>
<dbReference type="Gene3D" id="3.40.50.720">
    <property type="entry name" value="NAD(P)-binding Rossmann-like Domain"/>
    <property type="match status" value="1"/>
</dbReference>
<dbReference type="GO" id="GO:0006813">
    <property type="term" value="P:potassium ion transport"/>
    <property type="evidence" value="ECO:0007669"/>
    <property type="project" value="InterPro"/>
</dbReference>
<dbReference type="SUPFAM" id="SSF81324">
    <property type="entry name" value="Voltage-gated potassium channels"/>
    <property type="match status" value="1"/>
</dbReference>
<feature type="domain" description="RCK C-terminal" evidence="4">
    <location>
        <begin position="263"/>
        <end position="350"/>
    </location>
</feature>
<keyword evidence="6" id="KW-1185">Reference proteome</keyword>
<name>A0A5C6RLE3_9BACT</name>
<dbReference type="Gene3D" id="3.30.70.1450">
    <property type="entry name" value="Regulator of K+ conductance, C-terminal domain"/>
    <property type="match status" value="1"/>
</dbReference>
<comment type="caution">
    <text evidence="5">The sequence shown here is derived from an EMBL/GenBank/DDBJ whole genome shotgun (WGS) entry which is preliminary data.</text>
</comment>
<dbReference type="Gene3D" id="1.10.287.70">
    <property type="match status" value="1"/>
</dbReference>
<sequence>MWKRFQLSRFNLYQVPSSFLSLRVAAGLLVGELVLSVLGYMYIESYSLADAFYMTMITISTVGFTEVQPLSTAGRLFTSFIILLNIGIFAYALAVFTYYVIQGEIFKTMHTNHINTSIQKLSQHVILCGYGKYGREIAEHFTKHEVPFVVIDQDDGKIEELQKSADRILYLHDDATHDEVLLKANINEAAALISALPDDSDNVFVVLSARQLSPALNIISRAKDFRSQKKLLMAGANHVVMPEQIGGFYMATLISKPGAVEFFSFITNEYRSDIGFEEVDYEDLPLHCRGKSLRELHLRRQTGSNIIGYKAPDGHYEVNPAPDTILQPGASFIVLGNKQQLQSLLRYLQELKAGRALPG</sequence>
<gene>
    <name evidence="5" type="ORF">FRY97_10285</name>
</gene>
<dbReference type="PROSITE" id="PS51201">
    <property type="entry name" value="RCK_N"/>
    <property type="match status" value="1"/>
</dbReference>
<feature type="transmembrane region" description="Helical" evidence="2">
    <location>
        <begin position="76"/>
        <end position="101"/>
    </location>
</feature>
<keyword evidence="2" id="KW-0472">Membrane</keyword>
<dbReference type="PROSITE" id="PS51202">
    <property type="entry name" value="RCK_C"/>
    <property type="match status" value="1"/>
</dbReference>
<dbReference type="PANTHER" id="PTHR43833:SF9">
    <property type="entry name" value="POTASSIUM CHANNEL PROTEIN YUGO-RELATED"/>
    <property type="match status" value="1"/>
</dbReference>
<keyword evidence="2" id="KW-0812">Transmembrane</keyword>
<dbReference type="Pfam" id="PF02254">
    <property type="entry name" value="TrkA_N"/>
    <property type="match status" value="1"/>
</dbReference>
<dbReference type="GO" id="GO:0005886">
    <property type="term" value="C:plasma membrane"/>
    <property type="evidence" value="ECO:0007669"/>
    <property type="project" value="UniProtKB-SubCell"/>
</dbReference>
<dbReference type="InterPro" id="IPR050721">
    <property type="entry name" value="Trk_Ktr_HKT_K-transport"/>
</dbReference>
<dbReference type="InterPro" id="IPR006037">
    <property type="entry name" value="RCK_C"/>
</dbReference>
<organism evidence="5 6">
    <name type="scientific">Phaeodactylibacter luteus</name>
    <dbReference type="NCBI Taxonomy" id="1564516"/>
    <lineage>
        <taxon>Bacteria</taxon>
        <taxon>Pseudomonadati</taxon>
        <taxon>Bacteroidota</taxon>
        <taxon>Saprospiria</taxon>
        <taxon>Saprospirales</taxon>
        <taxon>Haliscomenobacteraceae</taxon>
        <taxon>Phaeodactylibacter</taxon>
    </lineage>
</organism>
<keyword evidence="5" id="KW-0407">Ion channel</keyword>
<feature type="domain" description="RCK N-terminal" evidence="3">
    <location>
        <begin position="122"/>
        <end position="241"/>
    </location>
</feature>
<evidence type="ECO:0000256" key="1">
    <source>
        <dbReference type="ARBA" id="ARBA00004651"/>
    </source>
</evidence>
<proteinExistence type="predicted"/>
<protein>
    <submittedName>
        <fullName evidence="5">Potassium channel protein</fullName>
    </submittedName>
</protein>
<evidence type="ECO:0000313" key="5">
    <source>
        <dbReference type="EMBL" id="TXB63188.1"/>
    </source>
</evidence>
<dbReference type="PANTHER" id="PTHR43833">
    <property type="entry name" value="POTASSIUM CHANNEL PROTEIN 2-RELATED-RELATED"/>
    <property type="match status" value="1"/>
</dbReference>
<evidence type="ECO:0000313" key="6">
    <source>
        <dbReference type="Proteomes" id="UP000321580"/>
    </source>
</evidence>
<dbReference type="InterPro" id="IPR003148">
    <property type="entry name" value="RCK_N"/>
</dbReference>
<evidence type="ECO:0000259" key="4">
    <source>
        <dbReference type="PROSITE" id="PS51202"/>
    </source>
</evidence>
<comment type="subcellular location">
    <subcellularLocation>
        <location evidence="1">Cell membrane</location>
        <topology evidence="1">Multi-pass membrane protein</topology>
    </subcellularLocation>
</comment>
<keyword evidence="2" id="KW-1133">Transmembrane helix</keyword>
<feature type="transmembrane region" description="Helical" evidence="2">
    <location>
        <begin position="20"/>
        <end position="43"/>
    </location>
</feature>
<dbReference type="EMBL" id="VOOR01000018">
    <property type="protein sequence ID" value="TXB63188.1"/>
    <property type="molecule type" value="Genomic_DNA"/>
</dbReference>
<dbReference type="RefSeq" id="WP_147167443.1">
    <property type="nucleotide sequence ID" value="NZ_VOOR01000018.1"/>
</dbReference>
<dbReference type="AlphaFoldDB" id="A0A5C6RLE3"/>
<dbReference type="Proteomes" id="UP000321580">
    <property type="component" value="Unassembled WGS sequence"/>
</dbReference>
<dbReference type="GO" id="GO:0008324">
    <property type="term" value="F:monoatomic cation transmembrane transporter activity"/>
    <property type="evidence" value="ECO:0007669"/>
    <property type="project" value="InterPro"/>
</dbReference>
<dbReference type="Pfam" id="PF07885">
    <property type="entry name" value="Ion_trans_2"/>
    <property type="match status" value="1"/>
</dbReference>
<dbReference type="SUPFAM" id="SSF51735">
    <property type="entry name" value="NAD(P)-binding Rossmann-fold domains"/>
    <property type="match status" value="1"/>
</dbReference>
<keyword evidence="5" id="KW-0813">Transport</keyword>
<dbReference type="InterPro" id="IPR013099">
    <property type="entry name" value="K_chnl_dom"/>
</dbReference>
<dbReference type="SUPFAM" id="SSF116726">
    <property type="entry name" value="TrkA C-terminal domain-like"/>
    <property type="match status" value="1"/>
</dbReference>
<dbReference type="Pfam" id="PF02080">
    <property type="entry name" value="TrkA_C"/>
    <property type="match status" value="1"/>
</dbReference>
<reference evidence="5 6" key="1">
    <citation type="submission" date="2019-08" db="EMBL/GenBank/DDBJ databases">
        <title>Genome of Phaeodactylibacter luteus.</title>
        <authorList>
            <person name="Bowman J.P."/>
        </authorList>
    </citation>
    <scope>NUCLEOTIDE SEQUENCE [LARGE SCALE GENOMIC DNA]</scope>
    <source>
        <strain evidence="5 6">KCTC 42180</strain>
    </source>
</reference>
<accession>A0A5C6RLE3</accession>